<name>A0A9J5XXX4_SOLCO</name>
<comment type="caution">
    <text evidence="1">The sequence shown here is derived from an EMBL/GenBank/DDBJ whole genome shotgun (WGS) entry which is preliminary data.</text>
</comment>
<dbReference type="PANTHER" id="PTHR46238:SF8">
    <property type="entry name" value="ENDONUCLEASE_EXONUCLEASE_PHOSPHATASE DOMAIN-CONTAINING PROTEIN"/>
    <property type="match status" value="1"/>
</dbReference>
<dbReference type="Proteomes" id="UP000824120">
    <property type="component" value="Chromosome 8"/>
</dbReference>
<protein>
    <submittedName>
        <fullName evidence="1">Uncharacterized protein</fullName>
    </submittedName>
</protein>
<dbReference type="EMBL" id="JACXVP010000008">
    <property type="protein sequence ID" value="KAG5591718.1"/>
    <property type="molecule type" value="Genomic_DNA"/>
</dbReference>
<accession>A0A9J5XXX4</accession>
<gene>
    <name evidence="1" type="ORF">H5410_042232</name>
</gene>
<evidence type="ECO:0000313" key="2">
    <source>
        <dbReference type="Proteomes" id="UP000824120"/>
    </source>
</evidence>
<dbReference type="AlphaFoldDB" id="A0A9J5XXX4"/>
<sequence>MSEEIRLTSSVNTTELISRKIKSELSLIMISWMSFNSGDINDDVTHRIGAAWMKWRLSNGQSRTFILENASCENEDVQMDVKAIRRWFGCTDALVMRCAELDIGGTMRARSRQKTYWREMISQDKAELHVTKHMTLDMRVWRSHIRVQS</sequence>
<dbReference type="PANTHER" id="PTHR46238">
    <property type="entry name" value="REVERSE TRANSCRIPTASE DOMAIN-CONTAINING PROTEIN"/>
    <property type="match status" value="1"/>
</dbReference>
<keyword evidence="2" id="KW-1185">Reference proteome</keyword>
<proteinExistence type="predicted"/>
<organism evidence="1 2">
    <name type="scientific">Solanum commersonii</name>
    <name type="common">Commerson's wild potato</name>
    <name type="synonym">Commerson's nightshade</name>
    <dbReference type="NCBI Taxonomy" id="4109"/>
    <lineage>
        <taxon>Eukaryota</taxon>
        <taxon>Viridiplantae</taxon>
        <taxon>Streptophyta</taxon>
        <taxon>Embryophyta</taxon>
        <taxon>Tracheophyta</taxon>
        <taxon>Spermatophyta</taxon>
        <taxon>Magnoliopsida</taxon>
        <taxon>eudicotyledons</taxon>
        <taxon>Gunneridae</taxon>
        <taxon>Pentapetalae</taxon>
        <taxon>asterids</taxon>
        <taxon>lamiids</taxon>
        <taxon>Solanales</taxon>
        <taxon>Solanaceae</taxon>
        <taxon>Solanoideae</taxon>
        <taxon>Solaneae</taxon>
        <taxon>Solanum</taxon>
    </lineage>
</organism>
<evidence type="ECO:0000313" key="1">
    <source>
        <dbReference type="EMBL" id="KAG5591718.1"/>
    </source>
</evidence>
<reference evidence="1 2" key="1">
    <citation type="submission" date="2020-09" db="EMBL/GenBank/DDBJ databases">
        <title>De no assembly of potato wild relative species, Solanum commersonii.</title>
        <authorList>
            <person name="Cho K."/>
        </authorList>
    </citation>
    <scope>NUCLEOTIDE SEQUENCE [LARGE SCALE GENOMIC DNA]</scope>
    <source>
        <strain evidence="1">LZ3.2</strain>
        <tissue evidence="1">Leaf</tissue>
    </source>
</reference>